<feature type="transmembrane region" description="Helical" evidence="8">
    <location>
        <begin position="255"/>
        <end position="276"/>
    </location>
</feature>
<keyword evidence="10" id="KW-1185">Reference proteome</keyword>
<feature type="transmembrane region" description="Helical" evidence="8">
    <location>
        <begin position="166"/>
        <end position="184"/>
    </location>
</feature>
<sequence>MQINYNELLQILFAGLVSFILVFISIPTILNVAYSKNLYDEPGNRHVHKKRVPTLGGMAIFFGIVFTYSIFLDWFDYGGIPFLLPSLLIIFSIGIKDDILVTAPIMKLMGQILAALIIVGFGDLRIADFHGFFGLHPDYFVSLSISLLFIVFIVNGFNLIDGVDGLAALTGIVVTLGFSFWFYINGDVIMPVLGSIIVGALIAFLYYNVFSKNQKIFMGDTGSLLIGFLISVFAIKFMEGNVAAVRPSLDYTMTSAPGVALGIMIVPVIDTIRVFFLRLSKGQSPFAADKTHIHHRLLTLGFSHMGIAILLMSGNIFFIVLSYCLKDLGTIKLLLLNFILGMILFQLPSFAIRRKLRKLRKKGLPSIENEVK</sequence>
<feature type="transmembrane region" description="Helical" evidence="8">
    <location>
        <begin position="139"/>
        <end position="159"/>
    </location>
</feature>
<dbReference type="KEGG" id="alkq:M9189_07545"/>
<dbReference type="Pfam" id="PF00953">
    <property type="entry name" value="Glycos_transf_4"/>
    <property type="match status" value="1"/>
</dbReference>
<comment type="subcellular location">
    <subcellularLocation>
        <location evidence="1">Cell membrane</location>
        <topology evidence="1">Multi-pass membrane protein</topology>
    </subcellularLocation>
</comment>
<evidence type="ECO:0000256" key="3">
    <source>
        <dbReference type="ARBA" id="ARBA00022679"/>
    </source>
</evidence>
<dbReference type="InterPro" id="IPR018480">
    <property type="entry name" value="PNAcMuramoyl-5peptid_Trfase_CS"/>
</dbReference>
<feature type="transmembrane region" description="Helical" evidence="8">
    <location>
        <begin position="55"/>
        <end position="71"/>
    </location>
</feature>
<keyword evidence="5 8" id="KW-1133">Transmembrane helix</keyword>
<feature type="transmembrane region" description="Helical" evidence="8">
    <location>
        <begin position="190"/>
        <end position="209"/>
    </location>
</feature>
<dbReference type="PANTHER" id="PTHR22926">
    <property type="entry name" value="PHOSPHO-N-ACETYLMURAMOYL-PENTAPEPTIDE-TRANSFERASE"/>
    <property type="match status" value="1"/>
</dbReference>
<dbReference type="AlphaFoldDB" id="A0A9J6ZM20"/>
<gene>
    <name evidence="9" type="ORF">M9189_07545</name>
</gene>
<reference evidence="9" key="2">
    <citation type="submission" date="2022-06" db="EMBL/GenBank/DDBJ databases">
        <title>Xiashengella guii gen. nov. sp. nov., a bacterium isolated form anaerobic digestion tank.</title>
        <authorList>
            <person name="Huang H."/>
        </authorList>
    </citation>
    <scope>NUCLEOTIDE SEQUENCE</scope>
    <source>
        <strain evidence="9">Ai-910</strain>
    </source>
</reference>
<feature type="transmembrane region" description="Helical" evidence="8">
    <location>
        <begin position="297"/>
        <end position="321"/>
    </location>
</feature>
<keyword evidence="7" id="KW-0460">Magnesium</keyword>
<dbReference type="PANTHER" id="PTHR22926:SF3">
    <property type="entry name" value="UNDECAPRENYL-PHOSPHATE ALPHA-N-ACETYLGLUCOSAMINYL 1-PHOSPHATE TRANSFERASE"/>
    <property type="match status" value="1"/>
</dbReference>
<evidence type="ECO:0000256" key="4">
    <source>
        <dbReference type="ARBA" id="ARBA00022692"/>
    </source>
</evidence>
<dbReference type="GO" id="GO:0046872">
    <property type="term" value="F:metal ion binding"/>
    <property type="evidence" value="ECO:0007669"/>
    <property type="project" value="UniProtKB-KW"/>
</dbReference>
<dbReference type="GO" id="GO:0071555">
    <property type="term" value="P:cell wall organization"/>
    <property type="evidence" value="ECO:0007669"/>
    <property type="project" value="TreeGrafter"/>
</dbReference>
<proteinExistence type="predicted"/>
<feature type="transmembrane region" description="Helical" evidence="8">
    <location>
        <begin position="216"/>
        <end position="235"/>
    </location>
</feature>
<evidence type="ECO:0000256" key="8">
    <source>
        <dbReference type="SAM" id="Phobius"/>
    </source>
</evidence>
<keyword evidence="6 8" id="KW-0472">Membrane</keyword>
<dbReference type="GO" id="GO:0044038">
    <property type="term" value="P:cell wall macromolecule biosynthetic process"/>
    <property type="evidence" value="ECO:0007669"/>
    <property type="project" value="TreeGrafter"/>
</dbReference>
<dbReference type="PROSITE" id="PS01348">
    <property type="entry name" value="MRAY_2"/>
    <property type="match status" value="1"/>
</dbReference>
<keyword evidence="2" id="KW-1003">Cell membrane</keyword>
<evidence type="ECO:0000313" key="9">
    <source>
        <dbReference type="EMBL" id="URW78715.1"/>
    </source>
</evidence>
<keyword evidence="3 9" id="KW-0808">Transferase</keyword>
<dbReference type="GO" id="GO:0009103">
    <property type="term" value="P:lipopolysaccharide biosynthetic process"/>
    <property type="evidence" value="ECO:0007669"/>
    <property type="project" value="TreeGrafter"/>
</dbReference>
<feature type="transmembrane region" description="Helical" evidence="8">
    <location>
        <begin position="77"/>
        <end position="96"/>
    </location>
</feature>
<dbReference type="GO" id="GO:0005886">
    <property type="term" value="C:plasma membrane"/>
    <property type="evidence" value="ECO:0007669"/>
    <property type="project" value="UniProtKB-SubCell"/>
</dbReference>
<feature type="binding site" evidence="7">
    <location>
        <position position="158"/>
    </location>
    <ligand>
        <name>Mg(2+)</name>
        <dbReference type="ChEBI" id="CHEBI:18420"/>
    </ligand>
</feature>
<dbReference type="InterPro" id="IPR000715">
    <property type="entry name" value="Glycosyl_transferase_4"/>
</dbReference>
<protein>
    <submittedName>
        <fullName evidence="9">Undecaprenyl/decaprenyl-phosphate alpha-N-acetylglucosaminyl 1-phosphate transferase</fullName>
    </submittedName>
</protein>
<dbReference type="RefSeq" id="WP_250722076.1">
    <property type="nucleotide sequence ID" value="NZ_CP098400.1"/>
</dbReference>
<evidence type="ECO:0000256" key="6">
    <source>
        <dbReference type="ARBA" id="ARBA00023136"/>
    </source>
</evidence>
<feature type="transmembrane region" description="Helical" evidence="8">
    <location>
        <begin position="108"/>
        <end position="127"/>
    </location>
</feature>
<comment type="cofactor">
    <cofactor evidence="7">
        <name>Mg(2+)</name>
        <dbReference type="ChEBI" id="CHEBI:18420"/>
    </cofactor>
</comment>
<organism evidence="9 10">
    <name type="scientific">Xiashengella succiniciproducens</name>
    <dbReference type="NCBI Taxonomy" id="2949635"/>
    <lineage>
        <taxon>Bacteria</taxon>
        <taxon>Pseudomonadati</taxon>
        <taxon>Bacteroidota</taxon>
        <taxon>Bacteroidia</taxon>
        <taxon>Marinilabiliales</taxon>
        <taxon>Marinilabiliaceae</taxon>
        <taxon>Xiashengella</taxon>
    </lineage>
</organism>
<dbReference type="EMBL" id="CP098400">
    <property type="protein sequence ID" value="URW78715.1"/>
    <property type="molecule type" value="Genomic_DNA"/>
</dbReference>
<dbReference type="Proteomes" id="UP001056426">
    <property type="component" value="Chromosome"/>
</dbReference>
<dbReference type="CDD" id="cd06853">
    <property type="entry name" value="GT_WecA_like"/>
    <property type="match status" value="1"/>
</dbReference>
<evidence type="ECO:0000256" key="5">
    <source>
        <dbReference type="ARBA" id="ARBA00022989"/>
    </source>
</evidence>
<keyword evidence="7" id="KW-0479">Metal-binding</keyword>
<evidence type="ECO:0000256" key="7">
    <source>
        <dbReference type="PIRSR" id="PIRSR600715-1"/>
    </source>
</evidence>
<feature type="transmembrane region" description="Helical" evidence="8">
    <location>
        <begin position="12"/>
        <end position="34"/>
    </location>
</feature>
<evidence type="ECO:0000256" key="1">
    <source>
        <dbReference type="ARBA" id="ARBA00004651"/>
    </source>
</evidence>
<reference evidence="9" key="1">
    <citation type="submission" date="2022-05" db="EMBL/GenBank/DDBJ databases">
        <authorList>
            <person name="Sun X."/>
        </authorList>
    </citation>
    <scope>NUCLEOTIDE SEQUENCE</scope>
    <source>
        <strain evidence="9">Ai-910</strain>
    </source>
</reference>
<name>A0A9J6ZM20_9BACT</name>
<feature type="transmembrane region" description="Helical" evidence="8">
    <location>
        <begin position="333"/>
        <end position="352"/>
    </location>
</feature>
<keyword evidence="4 8" id="KW-0812">Transmembrane</keyword>
<evidence type="ECO:0000313" key="10">
    <source>
        <dbReference type="Proteomes" id="UP001056426"/>
    </source>
</evidence>
<accession>A0A9J6ZM20</accession>
<dbReference type="GO" id="GO:0016780">
    <property type="term" value="F:phosphotransferase activity, for other substituted phosphate groups"/>
    <property type="evidence" value="ECO:0007669"/>
    <property type="project" value="InterPro"/>
</dbReference>
<evidence type="ECO:0000256" key="2">
    <source>
        <dbReference type="ARBA" id="ARBA00022475"/>
    </source>
</evidence>
<feature type="binding site" evidence="7">
    <location>
        <position position="220"/>
    </location>
    <ligand>
        <name>Mg(2+)</name>
        <dbReference type="ChEBI" id="CHEBI:18420"/>
    </ligand>
</feature>